<reference evidence="1" key="1">
    <citation type="submission" date="2016-10" db="EMBL/GenBank/DDBJ databases">
        <title>Sequence of Gallionella enrichment culture.</title>
        <authorList>
            <person name="Poehlein A."/>
            <person name="Muehling M."/>
            <person name="Daniel R."/>
        </authorList>
    </citation>
    <scope>NUCLEOTIDE SEQUENCE</scope>
</reference>
<sequence length="227" mass="25370">MARTRRHLLAALLGDVDGVLVPRCLRIEWPPASRTELAELLGGAGMALPLLCRPAASHGGQGLVRCDDLRALDERLRATHGAHYLTEFHDYRSADGCYRKYRMIFVDREPFAYHLAISPHWMVHYFSSGMSDRPEWLAEERRFLQDPRAALGERAMAAIAAIGRRLDLDYAGIDFAPLPDGRLLVFEANATMLIHFERSSGPLAHKNVQVQAIVAAFERLQALRSAG</sequence>
<dbReference type="EMBL" id="MLJW01000260">
    <property type="protein sequence ID" value="OIQ91392.1"/>
    <property type="molecule type" value="Genomic_DNA"/>
</dbReference>
<dbReference type="SUPFAM" id="SSF56059">
    <property type="entry name" value="Glutathione synthetase ATP-binding domain-like"/>
    <property type="match status" value="1"/>
</dbReference>
<dbReference type="AlphaFoldDB" id="A0A1J5R5W6"/>
<organism evidence="1">
    <name type="scientific">mine drainage metagenome</name>
    <dbReference type="NCBI Taxonomy" id="410659"/>
    <lineage>
        <taxon>unclassified sequences</taxon>
        <taxon>metagenomes</taxon>
        <taxon>ecological metagenomes</taxon>
    </lineage>
</organism>
<proteinExistence type="predicted"/>
<gene>
    <name evidence="1" type="ORF">GALL_266660</name>
</gene>
<evidence type="ECO:0000313" key="1">
    <source>
        <dbReference type="EMBL" id="OIQ91392.1"/>
    </source>
</evidence>
<accession>A0A1J5R5W6</accession>
<comment type="caution">
    <text evidence="1">The sequence shown here is derived from an EMBL/GenBank/DDBJ whole genome shotgun (WGS) entry which is preliminary data.</text>
</comment>
<name>A0A1J5R5W6_9ZZZZ</name>
<evidence type="ECO:0008006" key="2">
    <source>
        <dbReference type="Google" id="ProtNLM"/>
    </source>
</evidence>
<protein>
    <recommendedName>
        <fullName evidence="2">ATP-grasp domain-containing protein</fullName>
    </recommendedName>
</protein>